<reference evidence="1" key="1">
    <citation type="submission" date="2020-02" db="EMBL/GenBank/DDBJ databases">
        <authorList>
            <person name="Meier V. D."/>
        </authorList>
    </citation>
    <scope>NUCLEOTIDE SEQUENCE</scope>
    <source>
        <strain evidence="1">AVDCRST_MAG92</strain>
    </source>
</reference>
<dbReference type="AlphaFoldDB" id="A0A6J4K5L6"/>
<evidence type="ECO:0000313" key="1">
    <source>
        <dbReference type="EMBL" id="CAA9296575.1"/>
    </source>
</evidence>
<protein>
    <submittedName>
        <fullName evidence="1">Uncharacterized protein</fullName>
    </submittedName>
</protein>
<gene>
    <name evidence="1" type="ORF">AVDCRST_MAG92-4735</name>
</gene>
<proteinExistence type="predicted"/>
<sequence>MLIVSISGRKFFIKVKNEFGSNLGQDNFDTIRKKREKLTSNCLRSILCYPLITNNYCSDSVR</sequence>
<dbReference type="EMBL" id="CADCTM010000835">
    <property type="protein sequence ID" value="CAA9296575.1"/>
    <property type="molecule type" value="Genomic_DNA"/>
</dbReference>
<organism evidence="1">
    <name type="scientific">uncultured Coleofasciculus sp</name>
    <dbReference type="NCBI Taxonomy" id="1267456"/>
    <lineage>
        <taxon>Bacteria</taxon>
        <taxon>Bacillati</taxon>
        <taxon>Cyanobacteriota</taxon>
        <taxon>Cyanophyceae</taxon>
        <taxon>Coleofasciculales</taxon>
        <taxon>Coleofasciculaceae</taxon>
        <taxon>Coleofasciculus</taxon>
        <taxon>environmental samples</taxon>
    </lineage>
</organism>
<accession>A0A6J4K5L6</accession>
<name>A0A6J4K5L6_9CYAN</name>